<evidence type="ECO:0000259" key="1">
    <source>
        <dbReference type="Pfam" id="PF09951"/>
    </source>
</evidence>
<gene>
    <name evidence="2" type="ORF">C4K46_09775</name>
</gene>
<organism evidence="2 3">
    <name type="scientific">Streptococcus oricebi</name>
    <dbReference type="NCBI Taxonomy" id="1547447"/>
    <lineage>
        <taxon>Bacteria</taxon>
        <taxon>Bacillati</taxon>
        <taxon>Bacillota</taxon>
        <taxon>Bacilli</taxon>
        <taxon>Lactobacillales</taxon>
        <taxon>Streptococcaceae</taxon>
        <taxon>Streptococcus</taxon>
    </lineage>
</organism>
<dbReference type="Pfam" id="PF09951">
    <property type="entry name" value="Imm33"/>
    <property type="match status" value="1"/>
</dbReference>
<feature type="domain" description="Immunity protein Imm33" evidence="1">
    <location>
        <begin position="7"/>
        <end position="81"/>
    </location>
</feature>
<comment type="caution">
    <text evidence="2">The sequence shown here is derived from an EMBL/GenBank/DDBJ whole genome shotgun (WGS) entry which is preliminary data.</text>
</comment>
<dbReference type="InterPro" id="IPR018689">
    <property type="entry name" value="Imm33_dom"/>
</dbReference>
<proteinExistence type="predicted"/>
<dbReference type="EMBL" id="PRDG01000006">
    <property type="protein sequence ID" value="MBP2624224.1"/>
    <property type="molecule type" value="Genomic_DNA"/>
</dbReference>
<evidence type="ECO:0000313" key="3">
    <source>
        <dbReference type="Proteomes" id="UP001519296"/>
    </source>
</evidence>
<accession>A0ABS5B5Y6</accession>
<evidence type="ECO:0000313" key="2">
    <source>
        <dbReference type="EMBL" id="MBP2624224.1"/>
    </source>
</evidence>
<protein>
    <submittedName>
        <fullName evidence="2">DUF2185 domain-containing protein</fullName>
    </submittedName>
</protein>
<reference evidence="2 3" key="1">
    <citation type="submission" date="2018-02" db="EMBL/GenBank/DDBJ databases">
        <title>Draft genome sequence of Streptococcus oricebi CCUG 70868T type strain.</title>
        <authorList>
            <person name="Mendez V."/>
            <person name="Salva-Serra F."/>
            <person name="Jaen-Luchoro D."/>
            <person name="Gonzales-Siles L."/>
            <person name="Karlsson R."/>
            <person name="Engstrom-Jakobsson H."/>
            <person name="Busquets A."/>
            <person name="Gomila M."/>
            <person name="Pineiro-Iglesias B."/>
            <person name="Bennasar-Figueras A."/>
            <person name="Seeger M."/>
            <person name="Moore E."/>
        </authorList>
    </citation>
    <scope>NUCLEOTIDE SEQUENCE [LARGE SCALE GENOMIC DNA]</scope>
    <source>
        <strain evidence="2 3">CCUG 70868</strain>
    </source>
</reference>
<name>A0ABS5B5Y6_9STRE</name>
<dbReference type="Proteomes" id="UP001519296">
    <property type="component" value="Unassembled WGS sequence"/>
</dbReference>
<sequence>MGLGGSVVSNNILTGAGKMKWFIREEFLNNLDNGWRILSDIDTDEYLSDPANMSICDWRTVFELEPAVMAIFDLPIGTEVTLIYGGEEKYFVDSRTGERIL</sequence>
<keyword evidence="3" id="KW-1185">Reference proteome</keyword>